<dbReference type="InterPro" id="IPR000719">
    <property type="entry name" value="Prot_kinase_dom"/>
</dbReference>
<dbReference type="Gramene" id="mRNA:HanXRQr2_Chr15g0703811">
    <property type="protein sequence ID" value="CDS:HanXRQr2_Chr15g0703811.1"/>
    <property type="gene ID" value="HanXRQr2_Chr15g0703811"/>
</dbReference>
<sequence>MLADGRIVAVMKSKVVDESQLEQFINEVVILSQVNHRNVVKLLGCCLETEVPMLVSEFIPNGTLYDCLHNDTDDSPISLETRLEHTGWSVIPPPSRVIAKRNIAAAVSLTRYFCNAWNV</sequence>
<dbReference type="PANTHER" id="PTHR27005:SF388">
    <property type="entry name" value="MITOGEN-ACTIVATED PROTEIN (MAP) KINASE KINASE KINASE 10-RELATED"/>
    <property type="match status" value="1"/>
</dbReference>
<dbReference type="InParanoid" id="A0A251S9D6"/>
<dbReference type="GO" id="GO:0007166">
    <property type="term" value="P:cell surface receptor signaling pathway"/>
    <property type="evidence" value="ECO:0007669"/>
    <property type="project" value="InterPro"/>
</dbReference>
<dbReference type="GO" id="GO:0004672">
    <property type="term" value="F:protein kinase activity"/>
    <property type="evidence" value="ECO:0007669"/>
    <property type="project" value="InterPro"/>
</dbReference>
<dbReference type="InterPro" id="IPR001245">
    <property type="entry name" value="Ser-Thr/Tyr_kinase_cat_dom"/>
</dbReference>
<protein>
    <submittedName>
        <fullName evidence="5">Putative mitogen-activated protein (MAP) kinase kinase kinase 10</fullName>
    </submittedName>
</protein>
<dbReference type="GO" id="GO:0005524">
    <property type="term" value="F:ATP binding"/>
    <property type="evidence" value="ECO:0007669"/>
    <property type="project" value="UniProtKB-KW"/>
</dbReference>
<keyword evidence="4" id="KW-0808">Transferase</keyword>
<dbReference type="Proteomes" id="UP000215914">
    <property type="component" value="Chromosome 15"/>
</dbReference>
<dbReference type="Gene3D" id="1.10.510.10">
    <property type="entry name" value="Transferase(Phosphotransferase) domain 1"/>
    <property type="match status" value="1"/>
</dbReference>
<organism evidence="5 6">
    <name type="scientific">Helianthus annuus</name>
    <name type="common">Common sunflower</name>
    <dbReference type="NCBI Taxonomy" id="4232"/>
    <lineage>
        <taxon>Eukaryota</taxon>
        <taxon>Viridiplantae</taxon>
        <taxon>Streptophyta</taxon>
        <taxon>Embryophyta</taxon>
        <taxon>Tracheophyta</taxon>
        <taxon>Spermatophyta</taxon>
        <taxon>Magnoliopsida</taxon>
        <taxon>eudicotyledons</taxon>
        <taxon>Gunneridae</taxon>
        <taxon>Pentapetalae</taxon>
        <taxon>asterids</taxon>
        <taxon>campanulids</taxon>
        <taxon>Asterales</taxon>
        <taxon>Asteraceae</taxon>
        <taxon>Asteroideae</taxon>
        <taxon>Heliantheae alliance</taxon>
        <taxon>Heliantheae</taxon>
        <taxon>Helianthus</taxon>
    </lineage>
</organism>
<evidence type="ECO:0000313" key="4">
    <source>
        <dbReference type="EMBL" id="KAF5765441.1"/>
    </source>
</evidence>
<dbReference type="OMA" id="TINYHRD"/>
<feature type="domain" description="Protein kinase" evidence="3">
    <location>
        <begin position="1"/>
        <end position="119"/>
    </location>
</feature>
<dbReference type="InterPro" id="IPR045274">
    <property type="entry name" value="WAK-like"/>
</dbReference>
<dbReference type="PROSITE" id="PS50011">
    <property type="entry name" value="PROTEIN_KINASE_DOM"/>
    <property type="match status" value="1"/>
</dbReference>
<dbReference type="SUPFAM" id="SSF56112">
    <property type="entry name" value="Protein kinase-like (PK-like)"/>
    <property type="match status" value="1"/>
</dbReference>
<dbReference type="PANTHER" id="PTHR27005">
    <property type="entry name" value="WALL-ASSOCIATED RECEPTOR KINASE-LIKE 21"/>
    <property type="match status" value="1"/>
</dbReference>
<name>A0A251S9D6_HELAN</name>
<gene>
    <name evidence="5" type="ORF">HannXRQ_Chr15g0483531</name>
    <name evidence="4" type="ORF">HanXRQr2_Chr15g0703811</name>
</gene>
<keyword evidence="1" id="KW-0547">Nucleotide-binding</keyword>
<evidence type="ECO:0000256" key="1">
    <source>
        <dbReference type="ARBA" id="ARBA00022741"/>
    </source>
</evidence>
<dbReference type="FunFam" id="3.30.200.20:FF:001332">
    <property type="entry name" value="Wall-associated receptor kinase-like 10"/>
    <property type="match status" value="1"/>
</dbReference>
<accession>A0A251S9D6</accession>
<evidence type="ECO:0000313" key="6">
    <source>
        <dbReference type="Proteomes" id="UP000215914"/>
    </source>
</evidence>
<dbReference type="Pfam" id="PF07714">
    <property type="entry name" value="PK_Tyr_Ser-Thr"/>
    <property type="match status" value="1"/>
</dbReference>
<dbReference type="AlphaFoldDB" id="A0A251S9D6"/>
<reference evidence="4 6" key="1">
    <citation type="journal article" date="2017" name="Nature">
        <title>The sunflower genome provides insights into oil metabolism, flowering and Asterid evolution.</title>
        <authorList>
            <person name="Badouin H."/>
            <person name="Gouzy J."/>
            <person name="Grassa C.J."/>
            <person name="Murat F."/>
            <person name="Staton S.E."/>
            <person name="Cottret L."/>
            <person name="Lelandais-Briere C."/>
            <person name="Owens G.L."/>
            <person name="Carrere S."/>
            <person name="Mayjonade B."/>
            <person name="Legrand L."/>
            <person name="Gill N."/>
            <person name="Kane N.C."/>
            <person name="Bowers J.E."/>
            <person name="Hubner S."/>
            <person name="Bellec A."/>
            <person name="Berard A."/>
            <person name="Berges H."/>
            <person name="Blanchet N."/>
            <person name="Boniface M.C."/>
            <person name="Brunel D."/>
            <person name="Catrice O."/>
            <person name="Chaidir N."/>
            <person name="Claudel C."/>
            <person name="Donnadieu C."/>
            <person name="Faraut T."/>
            <person name="Fievet G."/>
            <person name="Helmstetter N."/>
            <person name="King M."/>
            <person name="Knapp S.J."/>
            <person name="Lai Z."/>
            <person name="Le Paslier M.C."/>
            <person name="Lippi Y."/>
            <person name="Lorenzon L."/>
            <person name="Mandel J.R."/>
            <person name="Marage G."/>
            <person name="Marchand G."/>
            <person name="Marquand E."/>
            <person name="Bret-Mestries E."/>
            <person name="Morien E."/>
            <person name="Nambeesan S."/>
            <person name="Nguyen T."/>
            <person name="Pegot-Espagnet P."/>
            <person name="Pouilly N."/>
            <person name="Raftis F."/>
            <person name="Sallet E."/>
            <person name="Schiex T."/>
            <person name="Thomas J."/>
            <person name="Vandecasteele C."/>
            <person name="Vares D."/>
            <person name="Vear F."/>
            <person name="Vautrin S."/>
            <person name="Crespi M."/>
            <person name="Mangin B."/>
            <person name="Burke J.M."/>
            <person name="Salse J."/>
            <person name="Munos S."/>
            <person name="Vincourt P."/>
            <person name="Rieseberg L.H."/>
            <person name="Langlade N.B."/>
        </authorList>
    </citation>
    <scope>NUCLEOTIDE SEQUENCE [LARGE SCALE GENOMIC DNA]</scope>
    <source>
        <strain evidence="6">cv. SF193</strain>
        <tissue evidence="4">Leaves</tissue>
    </source>
</reference>
<evidence type="ECO:0000259" key="3">
    <source>
        <dbReference type="PROSITE" id="PS50011"/>
    </source>
</evidence>
<reference evidence="4" key="3">
    <citation type="submission" date="2020-06" db="EMBL/GenBank/DDBJ databases">
        <title>Helianthus annuus Genome sequencing and assembly Release 2.</title>
        <authorList>
            <person name="Gouzy J."/>
            <person name="Langlade N."/>
            <person name="Munos S."/>
        </authorList>
    </citation>
    <scope>NUCLEOTIDE SEQUENCE</scope>
    <source>
        <tissue evidence="4">Leaves</tissue>
    </source>
</reference>
<proteinExistence type="predicted"/>
<evidence type="ECO:0000313" key="5">
    <source>
        <dbReference type="EMBL" id="OTF95477.1"/>
    </source>
</evidence>
<dbReference type="EMBL" id="MNCJ02000330">
    <property type="protein sequence ID" value="KAF5765441.1"/>
    <property type="molecule type" value="Genomic_DNA"/>
</dbReference>
<dbReference type="EMBL" id="CM007904">
    <property type="protein sequence ID" value="OTF95477.1"/>
    <property type="molecule type" value="Genomic_DNA"/>
</dbReference>
<keyword evidence="6" id="KW-1185">Reference proteome</keyword>
<evidence type="ECO:0000256" key="2">
    <source>
        <dbReference type="ARBA" id="ARBA00022840"/>
    </source>
</evidence>
<dbReference type="InterPro" id="IPR011009">
    <property type="entry name" value="Kinase-like_dom_sf"/>
</dbReference>
<keyword evidence="5" id="KW-0418">Kinase</keyword>
<keyword evidence="2" id="KW-0067">ATP-binding</keyword>
<reference evidence="5" key="2">
    <citation type="submission" date="2017-02" db="EMBL/GenBank/DDBJ databases">
        <title>Sunflower complete genome.</title>
        <authorList>
            <person name="Langlade N."/>
            <person name="Munos S."/>
        </authorList>
    </citation>
    <scope>NUCLEOTIDE SEQUENCE [LARGE SCALE GENOMIC DNA]</scope>
    <source>
        <tissue evidence="5">Leaves</tissue>
    </source>
</reference>